<dbReference type="InterPro" id="IPR031705">
    <property type="entry name" value="Glyco_hydro_36_C"/>
</dbReference>
<dbReference type="InterPro" id="IPR013780">
    <property type="entry name" value="Glyco_hydro_b"/>
</dbReference>
<dbReference type="AlphaFoldDB" id="A0A060CPV4"/>
<evidence type="ECO:0000256" key="1">
    <source>
        <dbReference type="SAM" id="MobiDB-lite"/>
    </source>
</evidence>
<dbReference type="Gene3D" id="2.60.40.1180">
    <property type="entry name" value="Golgi alpha-mannosidase II"/>
    <property type="match status" value="1"/>
</dbReference>
<feature type="region of interest" description="Disordered" evidence="1">
    <location>
        <begin position="155"/>
        <end position="178"/>
    </location>
</feature>
<accession>A0A060CPV4</accession>
<evidence type="ECO:0000313" key="3">
    <source>
        <dbReference type="EMBL" id="AIA95275.1"/>
    </source>
</evidence>
<dbReference type="EMBL" id="KF127915">
    <property type="protein sequence ID" value="AIA95275.1"/>
    <property type="molecule type" value="Genomic_DNA"/>
</dbReference>
<evidence type="ECO:0000259" key="2">
    <source>
        <dbReference type="Pfam" id="PF16874"/>
    </source>
</evidence>
<protein>
    <submittedName>
        <fullName evidence="3">CAZy families GH36 protein</fullName>
    </submittedName>
</protein>
<feature type="compositionally biased region" description="Basic residues" evidence="1">
    <location>
        <begin position="158"/>
        <end position="178"/>
    </location>
</feature>
<feature type="non-terminal residue" evidence="3">
    <location>
        <position position="1"/>
    </location>
</feature>
<sequence>DVAMAGVLGIGADLRDWDDAERDYARARIAQYKGIRSTVQRGRQYRLGGEPGRDFSAVEFVDDDRVVLFQYEPHRSLSAGPRRIRLVGLDPDAWYVDAATGERHHGALLLARGVRVLPESTDRGWDNVRFSSHDYASSVTVLERADDTTVLPVTPHPVGRRRRGPHLRRRRRVPGAAR</sequence>
<name>A0A060CPV4_9PSEU</name>
<reference evidence="3" key="1">
    <citation type="journal article" date="2013" name="Environ. Microbiol.">
        <title>Seasonally variable intestinal metagenomes of the red palm weevil (Rhynchophorus ferrugineus).</title>
        <authorList>
            <person name="Jia S."/>
            <person name="Zhang X."/>
            <person name="Zhang G."/>
            <person name="Yin A."/>
            <person name="Zhang S."/>
            <person name="Li F."/>
            <person name="Wang L."/>
            <person name="Zhao D."/>
            <person name="Yun Q."/>
            <person name="Tala"/>
            <person name="Wang J."/>
            <person name="Sun G."/>
            <person name="Baabdullah M."/>
            <person name="Yu X."/>
            <person name="Hu S."/>
            <person name="Al-Mssallem I.S."/>
            <person name="Yu J."/>
        </authorList>
    </citation>
    <scope>NUCLEOTIDE SEQUENCE</scope>
</reference>
<dbReference type="Pfam" id="PF16874">
    <property type="entry name" value="Glyco_hydro_36C"/>
    <property type="match status" value="1"/>
</dbReference>
<proteinExistence type="predicted"/>
<feature type="domain" description="Glycosyl hydrolase family 36 C-terminal" evidence="2">
    <location>
        <begin position="56"/>
        <end position="142"/>
    </location>
</feature>
<feature type="non-terminal residue" evidence="3">
    <location>
        <position position="178"/>
    </location>
</feature>
<organism evidence="3">
    <name type="scientific">uncultured Amycolatopsis sp</name>
    <dbReference type="NCBI Taxonomy" id="335379"/>
    <lineage>
        <taxon>Bacteria</taxon>
        <taxon>Bacillati</taxon>
        <taxon>Actinomycetota</taxon>
        <taxon>Actinomycetes</taxon>
        <taxon>Pseudonocardiales</taxon>
        <taxon>Pseudonocardiaceae</taxon>
        <taxon>Amycolatopsis</taxon>
        <taxon>environmental samples</taxon>
    </lineage>
</organism>